<feature type="signal peptide" evidence="1">
    <location>
        <begin position="1"/>
        <end position="30"/>
    </location>
</feature>
<name>A0A2M4B1T6_9DIPT</name>
<sequence length="71" mass="8487">MRSSSRLFARSVYQLLSFSAFLRWLSLASCRPSFMRSCQWPEPRSPSRFSRYSSRPLYLLPFQSSSCFFDW</sequence>
<dbReference type="EMBL" id="GGFK01013700">
    <property type="protein sequence ID" value="MBW47021.1"/>
    <property type="molecule type" value="Transcribed_RNA"/>
</dbReference>
<feature type="chain" id="PRO_5014663013" evidence="1">
    <location>
        <begin position="31"/>
        <end position="71"/>
    </location>
</feature>
<reference evidence="2" key="1">
    <citation type="submission" date="2018-01" db="EMBL/GenBank/DDBJ databases">
        <title>An insight into the sialome of Amazonian anophelines.</title>
        <authorList>
            <person name="Ribeiro J.M."/>
            <person name="Scarpassa V."/>
            <person name="Calvo E."/>
        </authorList>
    </citation>
    <scope>NUCLEOTIDE SEQUENCE</scope>
    <source>
        <tissue evidence="2">Salivary glands</tissue>
    </source>
</reference>
<proteinExistence type="predicted"/>
<protein>
    <submittedName>
        <fullName evidence="2">Putative secreted protein</fullName>
    </submittedName>
</protein>
<keyword evidence="1" id="KW-0732">Signal</keyword>
<organism evidence="2">
    <name type="scientific">Anopheles triannulatus</name>
    <dbReference type="NCBI Taxonomy" id="58253"/>
    <lineage>
        <taxon>Eukaryota</taxon>
        <taxon>Metazoa</taxon>
        <taxon>Ecdysozoa</taxon>
        <taxon>Arthropoda</taxon>
        <taxon>Hexapoda</taxon>
        <taxon>Insecta</taxon>
        <taxon>Pterygota</taxon>
        <taxon>Neoptera</taxon>
        <taxon>Endopterygota</taxon>
        <taxon>Diptera</taxon>
        <taxon>Nematocera</taxon>
        <taxon>Culicoidea</taxon>
        <taxon>Culicidae</taxon>
        <taxon>Anophelinae</taxon>
        <taxon>Anopheles</taxon>
    </lineage>
</organism>
<evidence type="ECO:0000256" key="1">
    <source>
        <dbReference type="SAM" id="SignalP"/>
    </source>
</evidence>
<accession>A0A2M4B1T6</accession>
<dbReference type="AlphaFoldDB" id="A0A2M4B1T6"/>
<evidence type="ECO:0000313" key="2">
    <source>
        <dbReference type="EMBL" id="MBW47021.1"/>
    </source>
</evidence>